<evidence type="ECO:0000313" key="3">
    <source>
        <dbReference type="Proteomes" id="UP000036102"/>
    </source>
</evidence>
<organism evidence="2 3">
    <name type="scientific">Marinobacter subterrani</name>
    <dbReference type="NCBI Taxonomy" id="1658765"/>
    <lineage>
        <taxon>Bacteria</taxon>
        <taxon>Pseudomonadati</taxon>
        <taxon>Pseudomonadota</taxon>
        <taxon>Gammaproteobacteria</taxon>
        <taxon>Pseudomonadales</taxon>
        <taxon>Marinobacteraceae</taxon>
        <taxon>Marinobacter</taxon>
    </lineage>
</organism>
<dbReference type="AlphaFoldDB" id="A0A0J7J3E1"/>
<reference evidence="2 3" key="1">
    <citation type="submission" date="2015-06" db="EMBL/GenBank/DDBJ databases">
        <title>Marinobacter subterrani, a genetically tractable neutrophilic iron-oxidizing strain isolated from the Soudan Iron Mine.</title>
        <authorList>
            <person name="Bonis B.M."/>
            <person name="Gralnick J.A."/>
        </authorList>
    </citation>
    <scope>NUCLEOTIDE SEQUENCE [LARGE SCALE GENOMIC DNA]</scope>
    <source>
        <strain evidence="2 3">JG233</strain>
    </source>
</reference>
<dbReference type="PANTHER" id="PTHR39456:SF1">
    <property type="entry name" value="METAL-DEPENDENT HYDROLASE"/>
    <property type="match status" value="1"/>
</dbReference>
<dbReference type="InterPro" id="IPR016516">
    <property type="entry name" value="UCP07580"/>
</dbReference>
<name>A0A0J7J3E1_9GAMM</name>
<dbReference type="PIRSF" id="PIRSF007580">
    <property type="entry name" value="UCP07580"/>
    <property type="match status" value="1"/>
</dbReference>
<comment type="caution">
    <text evidence="2">The sequence shown here is derived from an EMBL/GenBank/DDBJ whole genome shotgun (WGS) entry which is preliminary data.</text>
</comment>
<sequence length="301" mass="34719">MLSSKTAEKKMAPVNRASNTPDNVTITAQRMGFEFGEQVPRYWVDNSYTISHIMNALSVLFPQGEQFFVDSVRAFRDQISDPKLKEEIRGFIGQEAMHSLEHIAMNQHVRDQGMPVEELEKHLEVVLGITKKLPKRHQLAITCALEHLTAMMADMLLARDDVRQDMDESMRPLWVWHAIEETEHKAVAYDVFQAAGGTYAERTFYLAFSTAALGVMSTYFTTRMMLNDRRNFSLKDTATSLWRLWGVNGTFSSLIPTWLEYFKPGFHPWDHDNSDLIARFKEEIQAHIAPQYQKGNRRTLQ</sequence>
<accession>A0A0J7J3E1</accession>
<dbReference type="GO" id="GO:0016787">
    <property type="term" value="F:hydrolase activity"/>
    <property type="evidence" value="ECO:0007669"/>
    <property type="project" value="UniProtKB-KW"/>
</dbReference>
<keyword evidence="2" id="KW-0378">Hydrolase</keyword>
<dbReference type="Pfam" id="PF10118">
    <property type="entry name" value="Metal_hydrol"/>
    <property type="match status" value="1"/>
</dbReference>
<dbReference type="Proteomes" id="UP000036102">
    <property type="component" value="Unassembled WGS sequence"/>
</dbReference>
<dbReference type="PANTHER" id="PTHR39456">
    <property type="entry name" value="METAL-DEPENDENT HYDROLASE"/>
    <property type="match status" value="1"/>
</dbReference>
<dbReference type="STRING" id="1658765.Msub_20209"/>
<dbReference type="EMBL" id="LFBU01000002">
    <property type="protein sequence ID" value="KMQ73013.1"/>
    <property type="molecule type" value="Genomic_DNA"/>
</dbReference>
<dbReference type="PATRIC" id="fig|1658765.3.peg.3475"/>
<keyword evidence="3" id="KW-1185">Reference proteome</keyword>
<protein>
    <submittedName>
        <fullName evidence="2">Putative metal-dependent hydrolase</fullName>
    </submittedName>
</protein>
<dbReference type="OrthoDB" id="5727566at2"/>
<evidence type="ECO:0000256" key="1">
    <source>
        <dbReference type="SAM" id="MobiDB-lite"/>
    </source>
</evidence>
<gene>
    <name evidence="2" type="ORF">Msub_20209</name>
</gene>
<evidence type="ECO:0000313" key="2">
    <source>
        <dbReference type="EMBL" id="KMQ73013.1"/>
    </source>
</evidence>
<feature type="region of interest" description="Disordered" evidence="1">
    <location>
        <begin position="1"/>
        <end position="23"/>
    </location>
</feature>
<proteinExistence type="predicted"/>
<dbReference type="RefSeq" id="WP_048497320.1">
    <property type="nucleotide sequence ID" value="NZ_LFBU01000002.1"/>
</dbReference>
<feature type="compositionally biased region" description="Basic and acidic residues" evidence="1">
    <location>
        <begin position="1"/>
        <end position="11"/>
    </location>
</feature>